<proteinExistence type="predicted"/>
<accession>A0A9N8E621</accession>
<reference evidence="1" key="1">
    <citation type="submission" date="2020-06" db="EMBL/GenBank/DDBJ databases">
        <authorList>
            <consortium name="Plant Systems Biology data submission"/>
        </authorList>
    </citation>
    <scope>NUCLEOTIDE SEQUENCE</scope>
    <source>
        <strain evidence="1">D6</strain>
    </source>
</reference>
<evidence type="ECO:0000313" key="1">
    <source>
        <dbReference type="EMBL" id="CAB9515362.1"/>
    </source>
</evidence>
<protein>
    <submittedName>
        <fullName evidence="1">Uncharacterized protein</fullName>
    </submittedName>
</protein>
<name>A0A9N8E621_9STRA</name>
<dbReference type="Proteomes" id="UP001153069">
    <property type="component" value="Unassembled WGS sequence"/>
</dbReference>
<dbReference type="AlphaFoldDB" id="A0A9N8E621"/>
<comment type="caution">
    <text evidence="1">The sequence shown here is derived from an EMBL/GenBank/DDBJ whole genome shotgun (WGS) entry which is preliminary data.</text>
</comment>
<gene>
    <name evidence="1" type="ORF">SEMRO_710_G191060.1</name>
</gene>
<dbReference type="EMBL" id="CAICTM010000709">
    <property type="protein sequence ID" value="CAB9515362.1"/>
    <property type="molecule type" value="Genomic_DNA"/>
</dbReference>
<keyword evidence="2" id="KW-1185">Reference proteome</keyword>
<sequence length="213" mass="22264">MPGSDRDENGCIGSAGYIWCPELQECVQPWDQDCPVEGTKFEGPATIQCSADMRCSASDACLIDMGQYFVTGPYMTGVNGTLNLPEGCTANCTGCSEPQDEPLIGGETDEHGCLPSAGQVWCVSKNQCISATEECPVNGETFEGPTSIQCQEGACSVNKDCKIDMGTFTIGGPYLNGLTGTFSLPNGCTADCTGCQEANDGSGGRRLRGSTSN</sequence>
<dbReference type="OrthoDB" id="204005at2759"/>
<organism evidence="1 2">
    <name type="scientific">Seminavis robusta</name>
    <dbReference type="NCBI Taxonomy" id="568900"/>
    <lineage>
        <taxon>Eukaryota</taxon>
        <taxon>Sar</taxon>
        <taxon>Stramenopiles</taxon>
        <taxon>Ochrophyta</taxon>
        <taxon>Bacillariophyta</taxon>
        <taxon>Bacillariophyceae</taxon>
        <taxon>Bacillariophycidae</taxon>
        <taxon>Naviculales</taxon>
        <taxon>Naviculaceae</taxon>
        <taxon>Seminavis</taxon>
    </lineage>
</organism>
<evidence type="ECO:0000313" key="2">
    <source>
        <dbReference type="Proteomes" id="UP001153069"/>
    </source>
</evidence>